<keyword evidence="6" id="KW-0106">Calcium</keyword>
<accession>A0A4Z1JQV6</accession>
<evidence type="ECO:0000313" key="9">
    <source>
        <dbReference type="EMBL" id="TGO71653.1"/>
    </source>
</evidence>
<evidence type="ECO:0000256" key="6">
    <source>
        <dbReference type="ARBA" id="ARBA00022837"/>
    </source>
</evidence>
<evidence type="ECO:0000256" key="7">
    <source>
        <dbReference type="ARBA" id="ARBA00023157"/>
    </source>
</evidence>
<dbReference type="PANTHER" id="PTHR33938:SF2">
    <property type="entry name" value="CARBOXYLIC ESTER HYDROLASE"/>
    <property type="match status" value="1"/>
</dbReference>
<evidence type="ECO:0000256" key="1">
    <source>
        <dbReference type="ARBA" id="ARBA00006249"/>
    </source>
</evidence>
<dbReference type="InterPro" id="IPR029058">
    <property type="entry name" value="AB_hydrolase_fold"/>
</dbReference>
<proteinExistence type="inferred from homology"/>
<keyword evidence="10" id="KW-1185">Reference proteome</keyword>
<keyword evidence="4 8" id="KW-0732">Signal</keyword>
<dbReference type="Pfam" id="PF07519">
    <property type="entry name" value="Tannase"/>
    <property type="match status" value="1"/>
</dbReference>
<dbReference type="PANTHER" id="PTHR33938">
    <property type="entry name" value="FERULOYL ESTERASE B-RELATED"/>
    <property type="match status" value="1"/>
</dbReference>
<feature type="signal peptide" evidence="8">
    <location>
        <begin position="1"/>
        <end position="19"/>
    </location>
</feature>
<dbReference type="GO" id="GO:0030600">
    <property type="term" value="F:feruloyl esterase activity"/>
    <property type="evidence" value="ECO:0007669"/>
    <property type="project" value="UniProtKB-ARBA"/>
</dbReference>
<dbReference type="InterPro" id="IPR011118">
    <property type="entry name" value="Tannase/feruloyl_esterase"/>
</dbReference>
<comment type="similarity">
    <text evidence="1 8">Belongs to the tannase family.</text>
</comment>
<evidence type="ECO:0000256" key="4">
    <source>
        <dbReference type="ARBA" id="ARBA00022729"/>
    </source>
</evidence>
<evidence type="ECO:0000313" key="10">
    <source>
        <dbReference type="Proteomes" id="UP000297229"/>
    </source>
</evidence>
<keyword evidence="2" id="KW-0719">Serine esterase</keyword>
<organism evidence="9 10">
    <name type="scientific">Botrytis elliptica</name>
    <dbReference type="NCBI Taxonomy" id="278938"/>
    <lineage>
        <taxon>Eukaryota</taxon>
        <taxon>Fungi</taxon>
        <taxon>Dikarya</taxon>
        <taxon>Ascomycota</taxon>
        <taxon>Pezizomycotina</taxon>
        <taxon>Leotiomycetes</taxon>
        <taxon>Helotiales</taxon>
        <taxon>Sclerotiniaceae</taxon>
        <taxon>Botrytis</taxon>
    </lineage>
</organism>
<reference evidence="9 10" key="1">
    <citation type="submission" date="2017-12" db="EMBL/GenBank/DDBJ databases">
        <title>Comparative genomics of Botrytis spp.</title>
        <authorList>
            <person name="Valero-Jimenez C.A."/>
            <person name="Tapia P."/>
            <person name="Veloso J."/>
            <person name="Silva-Moreno E."/>
            <person name="Staats M."/>
            <person name="Valdes J.H."/>
            <person name="Van Kan J.A.L."/>
        </authorList>
    </citation>
    <scope>NUCLEOTIDE SEQUENCE [LARGE SCALE GENOMIC DNA]</scope>
    <source>
        <strain evidence="9 10">Be9601</strain>
    </source>
</reference>
<keyword evidence="7" id="KW-1015">Disulfide bond</keyword>
<dbReference type="AlphaFoldDB" id="A0A4Z1JQV6"/>
<dbReference type="EMBL" id="PQXM01000544">
    <property type="protein sequence ID" value="TGO71653.1"/>
    <property type="molecule type" value="Genomic_DNA"/>
</dbReference>
<protein>
    <recommendedName>
        <fullName evidence="8">Carboxylic ester hydrolase</fullName>
        <ecNumber evidence="8">3.1.1.-</ecNumber>
    </recommendedName>
</protein>
<keyword evidence="5 8" id="KW-0378">Hydrolase</keyword>
<evidence type="ECO:0000256" key="3">
    <source>
        <dbReference type="ARBA" id="ARBA00022723"/>
    </source>
</evidence>
<keyword evidence="3" id="KW-0479">Metal-binding</keyword>
<comment type="caution">
    <text evidence="9">The sequence shown here is derived from an EMBL/GenBank/DDBJ whole genome shotgun (WGS) entry which is preliminary data.</text>
</comment>
<dbReference type="EC" id="3.1.1.-" evidence="8"/>
<dbReference type="SUPFAM" id="SSF53474">
    <property type="entry name" value="alpha/beta-Hydrolases"/>
    <property type="match status" value="1"/>
</dbReference>
<name>A0A4Z1JQV6_9HELO</name>
<sequence>MKFLHQVVAMLPVAATSMASTFNCSISTFQSFLAANETSGQVLSAVAYLENSTFIPPSSSRQIPTGMPANCAVQLNITTEVNAHFSFILMLPTKWNSRFFGAAQSGQGINYIDVATGMRYGFAAAWRANHEMTVIGKMLTEKWYESAPLYSYYTGCSTGGRQSLKELEMFPEDYDGVAASCPAWWTTHNQLWNLKQTLYQSPANSSHSIPTSMFSVIGEEVLRQCDPQDGLTDSIISDPLGCNLNRLTLVCTANKTTFCLTSPQLDTLLSIYNDWVDVNQTYVFSHVLYGSEETWASGNIGDGSASNSANQLWYMQNILGLTNFTAADLSYETVEYADATDPGNSSANNFDLSPFYNRGGKLLHYHGLADGTVAPGASVYFHDHVTRTLAPMGIEVDNLYRFFLVPGLEHCTGTPSTMNAPWYFAGPNQAATLSTSAHSTPGYSDPRHDVLLALMTWVENGTAPDSIIATKFNDDLTVAKQRPICAFSNQAKYDGTGNVDAPESWSCESLY</sequence>
<gene>
    <name evidence="9" type="ORF">BELL_0546g00090</name>
</gene>
<evidence type="ECO:0000256" key="5">
    <source>
        <dbReference type="ARBA" id="ARBA00022801"/>
    </source>
</evidence>
<dbReference type="Proteomes" id="UP000297229">
    <property type="component" value="Unassembled WGS sequence"/>
</dbReference>
<feature type="chain" id="PRO_5021510686" description="Carboxylic ester hydrolase" evidence="8">
    <location>
        <begin position="20"/>
        <end position="511"/>
    </location>
</feature>
<dbReference type="GO" id="GO:0046872">
    <property type="term" value="F:metal ion binding"/>
    <property type="evidence" value="ECO:0007669"/>
    <property type="project" value="UniProtKB-KW"/>
</dbReference>
<evidence type="ECO:0000256" key="8">
    <source>
        <dbReference type="RuleBase" id="RU361238"/>
    </source>
</evidence>
<evidence type="ECO:0000256" key="2">
    <source>
        <dbReference type="ARBA" id="ARBA00022487"/>
    </source>
</evidence>